<keyword evidence="9" id="KW-1185">Reference proteome</keyword>
<dbReference type="NCBIfam" id="TIGR02273">
    <property type="entry name" value="16S_RimM"/>
    <property type="match status" value="1"/>
</dbReference>
<feature type="domain" description="Ribosome maturation factor RimM PRC barrel" evidence="7">
    <location>
        <begin position="97"/>
        <end position="160"/>
    </location>
</feature>
<organism evidence="8 9">
    <name type="scientific">Aeromicrobium halocynthiae</name>
    <dbReference type="NCBI Taxonomy" id="560557"/>
    <lineage>
        <taxon>Bacteria</taxon>
        <taxon>Bacillati</taxon>
        <taxon>Actinomycetota</taxon>
        <taxon>Actinomycetes</taxon>
        <taxon>Propionibacteriales</taxon>
        <taxon>Nocardioidaceae</taxon>
        <taxon>Aeromicrobium</taxon>
    </lineage>
</organism>
<keyword evidence="2 5" id="KW-0690">Ribosome biogenesis</keyword>
<comment type="similarity">
    <text evidence="5">Belongs to the RimM family.</text>
</comment>
<dbReference type="SUPFAM" id="SSF50447">
    <property type="entry name" value="Translation proteins"/>
    <property type="match status" value="1"/>
</dbReference>
<evidence type="ECO:0000313" key="9">
    <source>
        <dbReference type="Proteomes" id="UP001501480"/>
    </source>
</evidence>
<proteinExistence type="inferred from homology"/>
<gene>
    <name evidence="5 8" type="primary">rimM</name>
    <name evidence="8" type="ORF">GCM10009821_18990</name>
</gene>
<evidence type="ECO:0000256" key="1">
    <source>
        <dbReference type="ARBA" id="ARBA00022490"/>
    </source>
</evidence>
<keyword evidence="4 5" id="KW-0143">Chaperone</keyword>
<dbReference type="InterPro" id="IPR011961">
    <property type="entry name" value="RimM"/>
</dbReference>
<dbReference type="PANTHER" id="PTHR33692">
    <property type="entry name" value="RIBOSOME MATURATION FACTOR RIMM"/>
    <property type="match status" value="1"/>
</dbReference>
<dbReference type="RefSeq" id="WP_344327383.1">
    <property type="nucleotide sequence ID" value="NZ_BAAAPY010000006.1"/>
</dbReference>
<comment type="subcellular location">
    <subcellularLocation>
        <location evidence="5">Cytoplasm</location>
    </subcellularLocation>
</comment>
<dbReference type="InterPro" id="IPR056792">
    <property type="entry name" value="PRC_RimM"/>
</dbReference>
<evidence type="ECO:0000256" key="2">
    <source>
        <dbReference type="ARBA" id="ARBA00022517"/>
    </source>
</evidence>
<dbReference type="EMBL" id="BAAAPY010000006">
    <property type="protein sequence ID" value="GAA2079136.1"/>
    <property type="molecule type" value="Genomic_DNA"/>
</dbReference>
<dbReference type="InterPro" id="IPR036976">
    <property type="entry name" value="RimM_N_sf"/>
</dbReference>
<dbReference type="Pfam" id="PF01782">
    <property type="entry name" value="RimM"/>
    <property type="match status" value="1"/>
</dbReference>
<dbReference type="Pfam" id="PF24986">
    <property type="entry name" value="PRC_RimM"/>
    <property type="match status" value="1"/>
</dbReference>
<accession>A0ABN2W095</accession>
<dbReference type="HAMAP" id="MF_00014">
    <property type="entry name" value="Ribosome_mat_RimM"/>
    <property type="match status" value="1"/>
</dbReference>
<reference evidence="8 9" key="1">
    <citation type="journal article" date="2019" name="Int. J. Syst. Evol. Microbiol.">
        <title>The Global Catalogue of Microorganisms (GCM) 10K type strain sequencing project: providing services to taxonomists for standard genome sequencing and annotation.</title>
        <authorList>
            <consortium name="The Broad Institute Genomics Platform"/>
            <consortium name="The Broad Institute Genome Sequencing Center for Infectious Disease"/>
            <person name="Wu L."/>
            <person name="Ma J."/>
        </authorList>
    </citation>
    <scope>NUCLEOTIDE SEQUENCE [LARGE SCALE GENOMIC DNA]</scope>
    <source>
        <strain evidence="8 9">JCM 15749</strain>
    </source>
</reference>
<keyword evidence="3 5" id="KW-0698">rRNA processing</keyword>
<dbReference type="SUPFAM" id="SSF50346">
    <property type="entry name" value="PRC-barrel domain"/>
    <property type="match status" value="1"/>
</dbReference>
<evidence type="ECO:0000256" key="5">
    <source>
        <dbReference type="HAMAP-Rule" id="MF_00014"/>
    </source>
</evidence>
<evidence type="ECO:0000259" key="7">
    <source>
        <dbReference type="Pfam" id="PF24986"/>
    </source>
</evidence>
<dbReference type="InterPro" id="IPR011033">
    <property type="entry name" value="PRC_barrel-like_sf"/>
</dbReference>
<protein>
    <recommendedName>
        <fullName evidence="5">Ribosome maturation factor RimM</fullName>
    </recommendedName>
</protein>
<evidence type="ECO:0000259" key="6">
    <source>
        <dbReference type="Pfam" id="PF01782"/>
    </source>
</evidence>
<keyword evidence="1 5" id="KW-0963">Cytoplasm</keyword>
<dbReference type="InterPro" id="IPR009000">
    <property type="entry name" value="Transl_B-barrel_sf"/>
</dbReference>
<dbReference type="InterPro" id="IPR002676">
    <property type="entry name" value="RimM_N"/>
</dbReference>
<evidence type="ECO:0000256" key="3">
    <source>
        <dbReference type="ARBA" id="ARBA00022552"/>
    </source>
</evidence>
<name>A0ABN2W095_9ACTN</name>
<sequence>MQVVVGRISRAHGIRGEVTIDIRTDEPERRFAPGSSVRVGEQEMQVRSSRRHSGRLLVQLEGVVDRTAAEALQGRTVSSEVDPDEATGRSDEFYDRQLVGLEVVLASAPDAPVGRVTAVQHLPAQDHLVVRVGTQDVMVPFVEALVPSVDLQTGTVTVVDLPGLLDPDAADEVR</sequence>
<dbReference type="PANTHER" id="PTHR33692:SF1">
    <property type="entry name" value="RIBOSOME MATURATION FACTOR RIMM"/>
    <property type="match status" value="1"/>
</dbReference>
<comment type="subunit">
    <text evidence="5">Binds ribosomal protein uS19.</text>
</comment>
<feature type="domain" description="RimM N-terminal" evidence="6">
    <location>
        <begin position="4"/>
        <end position="78"/>
    </location>
</feature>
<dbReference type="Gene3D" id="2.30.30.240">
    <property type="entry name" value="PRC-barrel domain"/>
    <property type="match status" value="1"/>
</dbReference>
<comment type="domain">
    <text evidence="5">The PRC barrel domain binds ribosomal protein uS19.</text>
</comment>
<comment type="caution">
    <text evidence="8">The sequence shown here is derived from an EMBL/GenBank/DDBJ whole genome shotgun (WGS) entry which is preliminary data.</text>
</comment>
<evidence type="ECO:0000256" key="4">
    <source>
        <dbReference type="ARBA" id="ARBA00023186"/>
    </source>
</evidence>
<dbReference type="Proteomes" id="UP001501480">
    <property type="component" value="Unassembled WGS sequence"/>
</dbReference>
<dbReference type="Gene3D" id="2.40.30.60">
    <property type="entry name" value="RimM"/>
    <property type="match status" value="1"/>
</dbReference>
<evidence type="ECO:0000313" key="8">
    <source>
        <dbReference type="EMBL" id="GAA2079136.1"/>
    </source>
</evidence>
<comment type="function">
    <text evidence="5">An accessory protein needed during the final step in the assembly of 30S ribosomal subunit, possibly for assembly of the head region. Essential for efficient processing of 16S rRNA. May be needed both before and after RbfA during the maturation of 16S rRNA. It has affinity for free ribosomal 30S subunits but not for 70S ribosomes.</text>
</comment>